<keyword evidence="2" id="KW-0732">Signal</keyword>
<name>D7BX78_STRBB</name>
<evidence type="ECO:0000313" key="3">
    <source>
        <dbReference type="EMBL" id="ADI07651.1"/>
    </source>
</evidence>
<feature type="region of interest" description="Disordered" evidence="1">
    <location>
        <begin position="22"/>
        <end position="67"/>
    </location>
</feature>
<dbReference type="PATRIC" id="fig|749414.3.peg.4682"/>
<accession>D7BX78</accession>
<keyword evidence="4" id="KW-1185">Reference proteome</keyword>
<sequence>MMRIRRGIAACAALVAAGLPAAGCGSDTEDERGGTADESGRGRPGAETKPPTSAPRVPGVDGSSDPDLLFTEAQLEKALLDGDELPGGGREVWSARGTFNQVAQVPEGGGLWADCPAAVKGDIAELWAFRAPSVVRHLVPDDRKAAAGGAGIRPEVLLSMTRERADRYLELTRALYKSCPRTAVDAEAGPPHTYRYTADDVELGDDAFVETSQSKDADAEQENVADLGPSYQVYVRLGGVIVTSGDWKDRAAALAAAAKAAEKVRTTLYSKPPNGHG</sequence>
<feature type="chain" id="PRO_5003093776" description="PknH-like extracellular domain-containing protein" evidence="2">
    <location>
        <begin position="22"/>
        <end position="277"/>
    </location>
</feature>
<feature type="compositionally biased region" description="Basic and acidic residues" evidence="1">
    <location>
        <begin position="31"/>
        <end position="46"/>
    </location>
</feature>
<dbReference type="KEGG" id="sbh:SBI_04531"/>
<evidence type="ECO:0008006" key="5">
    <source>
        <dbReference type="Google" id="ProtNLM"/>
    </source>
</evidence>
<organism evidence="3 4">
    <name type="scientific">Streptomyces bingchenggensis (strain BCW-1)</name>
    <dbReference type="NCBI Taxonomy" id="749414"/>
    <lineage>
        <taxon>Bacteria</taxon>
        <taxon>Bacillati</taxon>
        <taxon>Actinomycetota</taxon>
        <taxon>Actinomycetes</taxon>
        <taxon>Kitasatosporales</taxon>
        <taxon>Streptomycetaceae</taxon>
        <taxon>Streptomyces</taxon>
    </lineage>
</organism>
<feature type="signal peptide" evidence="2">
    <location>
        <begin position="1"/>
        <end position="21"/>
    </location>
</feature>
<evidence type="ECO:0000256" key="1">
    <source>
        <dbReference type="SAM" id="MobiDB-lite"/>
    </source>
</evidence>
<evidence type="ECO:0000313" key="4">
    <source>
        <dbReference type="Proteomes" id="UP000000377"/>
    </source>
</evidence>
<proteinExistence type="predicted"/>
<gene>
    <name evidence="3" type="ordered locus">SBI_04531</name>
</gene>
<dbReference type="Proteomes" id="UP000000377">
    <property type="component" value="Chromosome"/>
</dbReference>
<dbReference type="AlphaFoldDB" id="D7BX78"/>
<dbReference type="EMBL" id="CP002047">
    <property type="protein sequence ID" value="ADI07651.1"/>
    <property type="molecule type" value="Genomic_DNA"/>
</dbReference>
<evidence type="ECO:0000256" key="2">
    <source>
        <dbReference type="SAM" id="SignalP"/>
    </source>
</evidence>
<dbReference type="HOGENOM" id="CLU_1004402_0_0_11"/>
<protein>
    <recommendedName>
        <fullName evidence="5">PknH-like extracellular domain-containing protein</fullName>
    </recommendedName>
</protein>
<reference evidence="3 4" key="1">
    <citation type="journal article" date="2010" name="J. Bacteriol.">
        <title>Genome sequence of the milbemycin-producing bacterium Streptomyces bingchenggensis.</title>
        <authorList>
            <person name="Wang X.J."/>
            <person name="Yan Y.J."/>
            <person name="Zhang B."/>
            <person name="An J."/>
            <person name="Wang J.J."/>
            <person name="Tian J."/>
            <person name="Jiang L."/>
            <person name="Chen Y.H."/>
            <person name="Huang S.X."/>
            <person name="Yin M."/>
            <person name="Zhang J."/>
            <person name="Gao A.L."/>
            <person name="Liu C.X."/>
            <person name="Zhu Z.X."/>
            <person name="Xiang W.S."/>
        </authorList>
    </citation>
    <scope>NUCLEOTIDE SEQUENCE [LARGE SCALE GENOMIC DNA]</scope>
    <source>
        <strain evidence="3 4">BCW-1</strain>
    </source>
</reference>